<dbReference type="eggNOG" id="COG0583">
    <property type="taxonomic scope" value="Bacteria"/>
</dbReference>
<evidence type="ECO:0000259" key="6">
    <source>
        <dbReference type="PROSITE" id="PS50931"/>
    </source>
</evidence>
<dbReference type="InterPro" id="IPR036390">
    <property type="entry name" value="WH_DNA-bd_sf"/>
</dbReference>
<organism evidence="7 8">
    <name type="scientific">Thauera linaloolentis (strain DSM 12138 / JCM 21573 / CCUG 41526 / CIP 105981 / IAM 15112 / NBRC 102519 / 47Lol)</name>
    <dbReference type="NCBI Taxonomy" id="1123367"/>
    <lineage>
        <taxon>Bacteria</taxon>
        <taxon>Pseudomonadati</taxon>
        <taxon>Pseudomonadota</taxon>
        <taxon>Betaproteobacteria</taxon>
        <taxon>Rhodocyclales</taxon>
        <taxon>Zoogloeaceae</taxon>
        <taxon>Thauera</taxon>
    </lineage>
</organism>
<dbReference type="InterPro" id="IPR005119">
    <property type="entry name" value="LysR_subst-bd"/>
</dbReference>
<dbReference type="PANTHER" id="PTHR30419:SF2">
    <property type="entry name" value="LYSR FAMILY TRANSCRIPTIONAL REGULATOR"/>
    <property type="match status" value="1"/>
</dbReference>
<proteinExistence type="inferred from homology"/>
<keyword evidence="2" id="KW-0805">Transcription regulation</keyword>
<dbReference type="PANTHER" id="PTHR30419">
    <property type="entry name" value="HTH-TYPE TRANSCRIPTIONAL REGULATOR YBHD"/>
    <property type="match status" value="1"/>
</dbReference>
<dbReference type="Gene3D" id="3.40.190.290">
    <property type="match status" value="1"/>
</dbReference>
<dbReference type="InterPro" id="IPR000847">
    <property type="entry name" value="LysR_HTH_N"/>
</dbReference>
<protein>
    <submittedName>
        <fullName evidence="7">LysR family transcriptional regulator</fullName>
    </submittedName>
</protein>
<dbReference type="SUPFAM" id="SSF53850">
    <property type="entry name" value="Periplasmic binding protein-like II"/>
    <property type="match status" value="1"/>
</dbReference>
<evidence type="ECO:0000313" key="8">
    <source>
        <dbReference type="Proteomes" id="UP000013232"/>
    </source>
</evidence>
<evidence type="ECO:0000256" key="4">
    <source>
        <dbReference type="ARBA" id="ARBA00023163"/>
    </source>
</evidence>
<feature type="compositionally biased region" description="Low complexity" evidence="5">
    <location>
        <begin position="298"/>
        <end position="312"/>
    </location>
</feature>
<evidence type="ECO:0000256" key="2">
    <source>
        <dbReference type="ARBA" id="ARBA00023015"/>
    </source>
</evidence>
<dbReference type="STRING" id="1123367.GCA_000621305_03782"/>
<dbReference type="FunFam" id="1.10.10.10:FF:000001">
    <property type="entry name" value="LysR family transcriptional regulator"/>
    <property type="match status" value="1"/>
</dbReference>
<evidence type="ECO:0000256" key="3">
    <source>
        <dbReference type="ARBA" id="ARBA00023125"/>
    </source>
</evidence>
<keyword evidence="4" id="KW-0804">Transcription</keyword>
<dbReference type="RefSeq" id="WP_004346044.1">
    <property type="nucleotide sequence ID" value="NZ_AMXE01000115.1"/>
</dbReference>
<gene>
    <name evidence="7" type="ORF">C666_17670</name>
</gene>
<accession>N6XRB5</accession>
<evidence type="ECO:0000313" key="7">
    <source>
        <dbReference type="EMBL" id="ENO84266.1"/>
    </source>
</evidence>
<dbReference type="Pfam" id="PF00126">
    <property type="entry name" value="HTH_1"/>
    <property type="match status" value="1"/>
</dbReference>
<dbReference type="EMBL" id="AMXE01000115">
    <property type="protein sequence ID" value="ENO84266.1"/>
    <property type="molecule type" value="Genomic_DNA"/>
</dbReference>
<name>N6XRB5_THAL4</name>
<dbReference type="AlphaFoldDB" id="N6XRB5"/>
<evidence type="ECO:0000256" key="1">
    <source>
        <dbReference type="ARBA" id="ARBA00009437"/>
    </source>
</evidence>
<dbReference type="OrthoDB" id="9785974at2"/>
<dbReference type="Proteomes" id="UP000013232">
    <property type="component" value="Unassembled WGS sequence"/>
</dbReference>
<comment type="caution">
    <text evidence="7">The sequence shown here is derived from an EMBL/GenBank/DDBJ whole genome shotgun (WGS) entry which is preliminary data.</text>
</comment>
<feature type="region of interest" description="Disordered" evidence="5">
    <location>
        <begin position="298"/>
        <end position="320"/>
    </location>
</feature>
<feature type="domain" description="HTH lysR-type" evidence="6">
    <location>
        <begin position="3"/>
        <end position="60"/>
    </location>
</feature>
<sequence length="320" mass="35032">MNIDLRDLTLFSLIAETQSLTKAAERNYLSLPAVSARVKNLEANAGVRLLYRTPRGVALTPAGQSLLRHARTVLNEIEHMKSELQRFGEGVQGSIRVFANTTAVTEFMPEVLATFLAAHPKVDVNLQERPTSEIIRGVLDGTTDLGITSGPVTADGLELHTFSTDRLVLAVTPGHPLEALDTVHFADIIDYDYIGLHQGSTLQAFVDQLMQNARRRLHIRVQVSNFESVCRMVEAGVGVGIVPESAARRNSKTMEISIKTLDEEWALRERHVLSRYGDSLPSYAQALIDSIMNYPGHAASRAARPPASEPHAAQPPSAAR</sequence>
<keyword evidence="3" id="KW-0238">DNA-binding</keyword>
<comment type="similarity">
    <text evidence="1">Belongs to the LysR transcriptional regulatory family.</text>
</comment>
<dbReference type="GO" id="GO:0005829">
    <property type="term" value="C:cytosol"/>
    <property type="evidence" value="ECO:0007669"/>
    <property type="project" value="TreeGrafter"/>
</dbReference>
<dbReference type="SUPFAM" id="SSF46785">
    <property type="entry name" value="Winged helix' DNA-binding domain"/>
    <property type="match status" value="1"/>
</dbReference>
<reference evidence="7 8" key="1">
    <citation type="submission" date="2012-09" db="EMBL/GenBank/DDBJ databases">
        <title>Draft Genome Sequences of 6 Strains from Genus Thauera.</title>
        <authorList>
            <person name="Liu B."/>
            <person name="Shapleigh J.P."/>
            <person name="Frostegard A.H."/>
        </authorList>
    </citation>
    <scope>NUCLEOTIDE SEQUENCE [LARGE SCALE GENOMIC DNA]</scope>
    <source>
        <strain evidence="8">47Lol / DSM 12138</strain>
    </source>
</reference>
<evidence type="ECO:0000256" key="5">
    <source>
        <dbReference type="SAM" id="MobiDB-lite"/>
    </source>
</evidence>
<dbReference type="InterPro" id="IPR036388">
    <property type="entry name" value="WH-like_DNA-bd_sf"/>
</dbReference>
<keyword evidence="8" id="KW-1185">Reference proteome</keyword>
<dbReference type="PROSITE" id="PS50931">
    <property type="entry name" value="HTH_LYSR"/>
    <property type="match status" value="1"/>
</dbReference>
<dbReference type="GO" id="GO:0003677">
    <property type="term" value="F:DNA binding"/>
    <property type="evidence" value="ECO:0007669"/>
    <property type="project" value="UniProtKB-KW"/>
</dbReference>
<dbReference type="InterPro" id="IPR050950">
    <property type="entry name" value="HTH-type_LysR_regulators"/>
</dbReference>
<dbReference type="Gene3D" id="1.10.10.10">
    <property type="entry name" value="Winged helix-like DNA-binding domain superfamily/Winged helix DNA-binding domain"/>
    <property type="match status" value="1"/>
</dbReference>
<dbReference type="CDD" id="cd08421">
    <property type="entry name" value="PBP2_LTTR_like_1"/>
    <property type="match status" value="1"/>
</dbReference>
<dbReference type="GO" id="GO:0003700">
    <property type="term" value="F:DNA-binding transcription factor activity"/>
    <property type="evidence" value="ECO:0007669"/>
    <property type="project" value="InterPro"/>
</dbReference>
<dbReference type="Pfam" id="PF03466">
    <property type="entry name" value="LysR_substrate"/>
    <property type="match status" value="1"/>
</dbReference>